<dbReference type="AlphaFoldDB" id="A0A8D8Z0X7"/>
<reference evidence="1" key="1">
    <citation type="submission" date="2021-05" db="EMBL/GenBank/DDBJ databases">
        <authorList>
            <person name="Alioto T."/>
            <person name="Alioto T."/>
            <person name="Gomez Garrido J."/>
        </authorList>
    </citation>
    <scope>NUCLEOTIDE SEQUENCE</scope>
</reference>
<name>A0A8D8Z0X7_9HEMI</name>
<protein>
    <submittedName>
        <fullName evidence="1">Uncharacterized protein</fullName>
    </submittedName>
</protein>
<sequence length="105" mass="11579">MQTPYAFSDASEKTCSSKFSLFEMTILGIEISSNSIRSDTNFLHKVSISNGMASSQVILHCHKDCMNNLAEVIRGLIMPRGSNNLDISERADLLVIFLGSTSLFM</sequence>
<dbReference type="EMBL" id="HBUF01405445">
    <property type="protein sequence ID" value="CAG6737951.1"/>
    <property type="molecule type" value="Transcribed_RNA"/>
</dbReference>
<accession>A0A8D8Z0X7</accession>
<dbReference type="EMBL" id="HBUF01056845">
    <property type="protein sequence ID" value="CAG6624299.1"/>
    <property type="molecule type" value="Transcribed_RNA"/>
</dbReference>
<evidence type="ECO:0000313" key="1">
    <source>
        <dbReference type="EMBL" id="CAG6737956.1"/>
    </source>
</evidence>
<proteinExistence type="predicted"/>
<dbReference type="EMBL" id="HBUF01405447">
    <property type="protein sequence ID" value="CAG6737956.1"/>
    <property type="molecule type" value="Transcribed_RNA"/>
</dbReference>
<organism evidence="1">
    <name type="scientific">Cacopsylla melanoneura</name>
    <dbReference type="NCBI Taxonomy" id="428564"/>
    <lineage>
        <taxon>Eukaryota</taxon>
        <taxon>Metazoa</taxon>
        <taxon>Ecdysozoa</taxon>
        <taxon>Arthropoda</taxon>
        <taxon>Hexapoda</taxon>
        <taxon>Insecta</taxon>
        <taxon>Pterygota</taxon>
        <taxon>Neoptera</taxon>
        <taxon>Paraneoptera</taxon>
        <taxon>Hemiptera</taxon>
        <taxon>Sternorrhyncha</taxon>
        <taxon>Psylloidea</taxon>
        <taxon>Psyllidae</taxon>
        <taxon>Psyllinae</taxon>
        <taxon>Cacopsylla</taxon>
    </lineage>
</organism>